<accession>A0A6P1YKK2</accession>
<gene>
    <name evidence="2" type="ORF">G3A50_05495</name>
</gene>
<evidence type="ECO:0000313" key="2">
    <source>
        <dbReference type="EMBL" id="QIB33221.1"/>
    </source>
</evidence>
<keyword evidence="1" id="KW-0732">Signal</keyword>
<dbReference type="AlphaFoldDB" id="A0A6P1YKK2"/>
<protein>
    <submittedName>
        <fullName evidence="2">Uncharacterized protein</fullName>
    </submittedName>
</protein>
<feature type="signal peptide" evidence="1">
    <location>
        <begin position="1"/>
        <end position="25"/>
    </location>
</feature>
<proteinExistence type="predicted"/>
<organism evidence="2 3">
    <name type="scientific">Ancylobacter pratisalsi</name>
    <dbReference type="NCBI Taxonomy" id="1745854"/>
    <lineage>
        <taxon>Bacteria</taxon>
        <taxon>Pseudomonadati</taxon>
        <taxon>Pseudomonadota</taxon>
        <taxon>Alphaproteobacteria</taxon>
        <taxon>Hyphomicrobiales</taxon>
        <taxon>Xanthobacteraceae</taxon>
        <taxon>Ancylobacter</taxon>
    </lineage>
</organism>
<name>A0A6P1YKK2_9HYPH</name>
<evidence type="ECO:0000256" key="1">
    <source>
        <dbReference type="SAM" id="SignalP"/>
    </source>
</evidence>
<keyword evidence="3" id="KW-1185">Reference proteome</keyword>
<evidence type="ECO:0000313" key="3">
    <source>
        <dbReference type="Proteomes" id="UP000464751"/>
    </source>
</evidence>
<sequence length="90" mass="9796">MRAAPLILAGLIAGAAFIATAPAEAQETRIIIRKQPPRSFLDPGTVVKPGTSRYLNYVRAIQPRYPEYGGSGGITGSRYPLPTEFYLPNY</sequence>
<feature type="chain" id="PRO_5027076892" evidence="1">
    <location>
        <begin position="26"/>
        <end position="90"/>
    </location>
</feature>
<dbReference type="KEGG" id="apra:G3A50_05495"/>
<dbReference type="Proteomes" id="UP000464751">
    <property type="component" value="Chromosome"/>
</dbReference>
<reference evidence="2 3" key="1">
    <citation type="submission" date="2020-02" db="EMBL/GenBank/DDBJ databases">
        <authorList>
            <person name="Li G."/>
        </authorList>
    </citation>
    <scope>NUCLEOTIDE SEQUENCE [LARGE SCALE GENOMIC DNA]</scope>
    <source>
        <strain evidence="2 3">DSM 102029</strain>
    </source>
</reference>
<dbReference type="EMBL" id="CP048630">
    <property type="protein sequence ID" value="QIB33221.1"/>
    <property type="molecule type" value="Genomic_DNA"/>
</dbReference>
<dbReference type="RefSeq" id="WP_163074318.1">
    <property type="nucleotide sequence ID" value="NZ_CP048630.1"/>
</dbReference>